<comment type="caution">
    <text evidence="3">The sequence shown here is derived from an EMBL/GenBank/DDBJ whole genome shotgun (WGS) entry which is preliminary data.</text>
</comment>
<evidence type="ECO:0000256" key="1">
    <source>
        <dbReference type="SAM" id="MobiDB-lite"/>
    </source>
</evidence>
<evidence type="ECO:0000313" key="2">
    <source>
        <dbReference type="EMBL" id="GAL66679.1"/>
    </source>
</evidence>
<accession>A0A090W3A1</accession>
<evidence type="ECO:0000313" key="3">
    <source>
        <dbReference type="EMBL" id="GAL69939.1"/>
    </source>
</evidence>
<dbReference type="EMBL" id="BBNR01000005">
    <property type="protein sequence ID" value="GAL66679.1"/>
    <property type="molecule type" value="Genomic_DNA"/>
</dbReference>
<organism evidence="3 5">
    <name type="scientific">Jejuia pallidilutea</name>
    <dbReference type="NCBI Taxonomy" id="504487"/>
    <lineage>
        <taxon>Bacteria</taxon>
        <taxon>Pseudomonadati</taxon>
        <taxon>Bacteroidota</taxon>
        <taxon>Flavobacteriia</taxon>
        <taxon>Flavobacteriales</taxon>
        <taxon>Flavobacteriaceae</taxon>
        <taxon>Jejuia</taxon>
    </lineage>
</organism>
<gene>
    <name evidence="2" type="ORF">JCM19301_3157</name>
    <name evidence="3" type="ORF">JCM19302_834</name>
</gene>
<feature type="compositionally biased region" description="Polar residues" evidence="1">
    <location>
        <begin position="18"/>
        <end position="31"/>
    </location>
</feature>
<dbReference type="Proteomes" id="UP000029646">
    <property type="component" value="Unassembled WGS sequence"/>
</dbReference>
<protein>
    <submittedName>
        <fullName evidence="3">Uncharacterized protein</fullName>
    </submittedName>
</protein>
<dbReference type="Proteomes" id="UP000029641">
    <property type="component" value="Unassembled WGS sequence"/>
</dbReference>
<dbReference type="EMBL" id="BBNS01000003">
    <property type="protein sequence ID" value="GAL69939.1"/>
    <property type="molecule type" value="Genomic_DNA"/>
</dbReference>
<evidence type="ECO:0000313" key="4">
    <source>
        <dbReference type="Proteomes" id="UP000029641"/>
    </source>
</evidence>
<feature type="region of interest" description="Disordered" evidence="1">
    <location>
        <begin position="18"/>
        <end position="39"/>
    </location>
</feature>
<dbReference type="AlphaFoldDB" id="A0A090W3A1"/>
<proteinExistence type="predicted"/>
<sequence length="39" mass="4195">MVILRVNLDCILTSLGRTSEKAGTSKTSSYVKPSPKILS</sequence>
<name>A0A090W3A1_9FLAO</name>
<evidence type="ECO:0000313" key="5">
    <source>
        <dbReference type="Proteomes" id="UP000029646"/>
    </source>
</evidence>
<reference evidence="4 5" key="1">
    <citation type="journal article" date="2014" name="Genome Announc.">
        <title>Draft Genome Sequence of Marine Flavobacterium Jejuia pallidilutea Strain 11shimoA1 and Pigmentation Mutants.</title>
        <authorList>
            <person name="Takatani N."/>
            <person name="Nakanishi M."/>
            <person name="Meirelles P."/>
            <person name="Mino S."/>
            <person name="Suda W."/>
            <person name="Oshima K."/>
            <person name="Hattori M."/>
            <person name="Ohkuma M."/>
            <person name="Hosokawa M."/>
            <person name="Miyashita K."/>
            <person name="Thompson F.L."/>
            <person name="Niwa A."/>
            <person name="Sawabe T."/>
            <person name="Sawabe T."/>
        </authorList>
    </citation>
    <scope>NUCLEOTIDE SEQUENCE [LARGE SCALE GENOMIC DNA]</scope>
    <source>
        <strain evidence="2 4">JCM 19301</strain>
        <strain evidence="3">JCM 19302</strain>
        <strain evidence="5">JCM19302</strain>
    </source>
</reference>